<dbReference type="GeneID" id="63819405"/>
<dbReference type="PANTHER" id="PTHR14097:SF8">
    <property type="entry name" value="NAD(P)-BINDING DOMAIN-CONTAINING PROTEIN"/>
    <property type="match status" value="1"/>
</dbReference>
<name>A0A165GEF4_9APHY</name>
<dbReference type="PANTHER" id="PTHR14097">
    <property type="entry name" value="OXIDOREDUCTASE HTATIP2"/>
    <property type="match status" value="1"/>
</dbReference>
<dbReference type="Proteomes" id="UP000076871">
    <property type="component" value="Unassembled WGS sequence"/>
</dbReference>
<dbReference type="OrthoDB" id="9975943at2759"/>
<keyword evidence="2" id="KW-1185">Reference proteome</keyword>
<reference evidence="1 2" key="1">
    <citation type="journal article" date="2016" name="Mol. Biol. Evol.">
        <title>Comparative Genomics of Early-Diverging Mushroom-Forming Fungi Provides Insights into the Origins of Lignocellulose Decay Capabilities.</title>
        <authorList>
            <person name="Nagy L.G."/>
            <person name="Riley R."/>
            <person name="Tritt A."/>
            <person name="Adam C."/>
            <person name="Daum C."/>
            <person name="Floudas D."/>
            <person name="Sun H."/>
            <person name="Yadav J.S."/>
            <person name="Pangilinan J."/>
            <person name="Larsson K.H."/>
            <person name="Matsuura K."/>
            <person name="Barry K."/>
            <person name="Labutti K."/>
            <person name="Kuo R."/>
            <person name="Ohm R.A."/>
            <person name="Bhattacharya S.S."/>
            <person name="Shirouzu T."/>
            <person name="Yoshinaga Y."/>
            <person name="Martin F.M."/>
            <person name="Grigoriev I.V."/>
            <person name="Hibbett D.S."/>
        </authorList>
    </citation>
    <scope>NUCLEOTIDE SEQUENCE [LARGE SCALE GENOMIC DNA]</scope>
    <source>
        <strain evidence="1 2">93-53</strain>
    </source>
</reference>
<evidence type="ECO:0008006" key="3">
    <source>
        <dbReference type="Google" id="ProtNLM"/>
    </source>
</evidence>
<dbReference type="InterPro" id="IPR036291">
    <property type="entry name" value="NAD(P)-bd_dom_sf"/>
</dbReference>
<dbReference type="SUPFAM" id="SSF51735">
    <property type="entry name" value="NAD(P)-binding Rossmann-fold domains"/>
    <property type="match status" value="1"/>
</dbReference>
<proteinExistence type="predicted"/>
<sequence length="235" mass="26551">MRLLLTGVTGVDPSITRITLLSRRPIPPWAVLPSDASSKTTLIQHDDFTKYPPEVARQLAENDACIWALGRSAIGMNEEDYTRMTHTFTMSAVRALKEAGVGEGREEGKPFRFVFISGGLADQTEKSWMMWARVKGRTEKDLVEFCKASPNMKAYVYRPGYFFPSAKYPEDRKNQRSATANVVDCTVTPIYDLLAPSAYSPIEDLGRFSVELAKGRWPDGELFRNKDMIRLMKEL</sequence>
<organism evidence="1 2">
    <name type="scientific">Laetiporus sulphureus 93-53</name>
    <dbReference type="NCBI Taxonomy" id="1314785"/>
    <lineage>
        <taxon>Eukaryota</taxon>
        <taxon>Fungi</taxon>
        <taxon>Dikarya</taxon>
        <taxon>Basidiomycota</taxon>
        <taxon>Agaricomycotina</taxon>
        <taxon>Agaricomycetes</taxon>
        <taxon>Polyporales</taxon>
        <taxon>Laetiporus</taxon>
    </lineage>
</organism>
<evidence type="ECO:0000313" key="1">
    <source>
        <dbReference type="EMBL" id="KZT10235.1"/>
    </source>
</evidence>
<protein>
    <recommendedName>
        <fullName evidence="3">NAD(P)-binding domain-containing protein</fullName>
    </recommendedName>
</protein>
<dbReference type="EMBL" id="KV427609">
    <property type="protein sequence ID" value="KZT10235.1"/>
    <property type="molecule type" value="Genomic_DNA"/>
</dbReference>
<accession>A0A165GEF4</accession>
<dbReference type="Gene3D" id="3.40.50.720">
    <property type="entry name" value="NAD(P)-binding Rossmann-like Domain"/>
    <property type="match status" value="1"/>
</dbReference>
<gene>
    <name evidence="1" type="ORF">LAESUDRAFT_416755</name>
</gene>
<dbReference type="RefSeq" id="XP_040767975.1">
    <property type="nucleotide sequence ID" value="XM_040902374.1"/>
</dbReference>
<dbReference type="InParanoid" id="A0A165GEF4"/>
<dbReference type="AlphaFoldDB" id="A0A165GEF4"/>
<evidence type="ECO:0000313" key="2">
    <source>
        <dbReference type="Proteomes" id="UP000076871"/>
    </source>
</evidence>